<evidence type="ECO:0000313" key="1">
    <source>
        <dbReference type="EMBL" id="QZE14044.1"/>
    </source>
</evidence>
<sequence>MKKLTTLILAVLLFTQCSSVPAPKKLEPTPSPRQLAWQEMEFYAFIHFSMNTFTDDEWGYGDKDPKLFNPTNLDCKQWARVCKEAGMKGIILTAKHHDGFCLWPTKTTDYSIKQSPWKNGKGDLVKELREACDEYGLKLGIYLSPWDRNNANYGTPAYIDIFRNQLRELLTNYGELFEVWFDGANGGDGYYGGARETRKIDRKTFYDWPNTYKIVRELQPNACLFSDAGPDVRWVGTEEGFANKTNWSTLRRDEVWPGWPHYVQLRSGHEDGNYWVPAEVNTSIRPGWFYHEREDNMVKSLPQLMDIYYHSVGRNGTFLLNLPVDRRGLIHPIDEKNLIALGKQIKEDFENNLVSSYAEITASEVRGNNERYNPKQLLDNNIDTYWATNDNVVNASFTITFDEPKTFNRILLQEDIKLGQRVKKFHVEIQKDGKWNTVADETTIGYKRILRIPSTTTTKVKVVIDDAKASIVLSTFGLYDAPPMLVEPKLFRTQDGKVYIIAPDQESKIYYTLDGTNPVENTNRIEYTAPFTLVKKAIVRAVIENPKTSKFSPVAHRKFDIPSTNWKLIGRNVKDFKNIINGQSHNFGQIKKNKKGMIIDLGKTYTIDGFRYLPIQNRWSMNFIKKYAFYISMDGKRWGNPVLKGAFDNIRNHPIEQTVTGANRKGRYIKFVPIETIDNGKAASIASFDILTK</sequence>
<dbReference type="EMBL" id="CP081303">
    <property type="protein sequence ID" value="QZE14044.1"/>
    <property type="molecule type" value="Genomic_DNA"/>
</dbReference>
<accession>A0AC61NNN0</accession>
<evidence type="ECO:0000313" key="2">
    <source>
        <dbReference type="Proteomes" id="UP000826212"/>
    </source>
</evidence>
<gene>
    <name evidence="1" type="ORF">K4L44_16175</name>
</gene>
<organism evidence="1 2">
    <name type="scientific">Halosquirtibacter laminarini</name>
    <dbReference type="NCBI Taxonomy" id="3374600"/>
    <lineage>
        <taxon>Bacteria</taxon>
        <taxon>Pseudomonadati</taxon>
        <taxon>Bacteroidota</taxon>
        <taxon>Bacteroidia</taxon>
        <taxon>Marinilabiliales</taxon>
        <taxon>Prolixibacteraceae</taxon>
        <taxon>Halosquirtibacter</taxon>
    </lineage>
</organism>
<protein>
    <submittedName>
        <fullName evidence="1">Alpha-L-fucosidase</fullName>
    </submittedName>
</protein>
<dbReference type="Proteomes" id="UP000826212">
    <property type="component" value="Chromosome"/>
</dbReference>
<reference evidence="1" key="1">
    <citation type="submission" date="2021-08" db="EMBL/GenBank/DDBJ databases">
        <title>Novel anaerobic bacterium isolated from sea squirt in East Sea, Republic of Korea.</title>
        <authorList>
            <person name="Nguyen T.H."/>
            <person name="Li Z."/>
            <person name="Lee Y.-J."/>
            <person name="Ko J."/>
            <person name="Kim S.-G."/>
        </authorList>
    </citation>
    <scope>NUCLEOTIDE SEQUENCE</scope>
    <source>
        <strain evidence="1">KCTC 25031</strain>
    </source>
</reference>
<name>A0AC61NNN0_9BACT</name>
<keyword evidence="2" id="KW-1185">Reference proteome</keyword>
<proteinExistence type="predicted"/>